<dbReference type="AlphaFoldDB" id="A0A914V003"/>
<dbReference type="Proteomes" id="UP000887566">
    <property type="component" value="Unplaced"/>
</dbReference>
<feature type="compositionally biased region" description="Basic residues" evidence="1">
    <location>
        <begin position="231"/>
        <end position="240"/>
    </location>
</feature>
<keyword evidence="2" id="KW-1185">Reference proteome</keyword>
<evidence type="ECO:0000256" key="1">
    <source>
        <dbReference type="SAM" id="MobiDB-lite"/>
    </source>
</evidence>
<evidence type="ECO:0000313" key="2">
    <source>
        <dbReference type="Proteomes" id="UP000887566"/>
    </source>
</evidence>
<dbReference type="WBParaSite" id="PSAMB.scaffold14056size2021.g35833.t1">
    <property type="protein sequence ID" value="PSAMB.scaffold14056size2021.g35833.t1"/>
    <property type="gene ID" value="PSAMB.scaffold14056size2021.g35833"/>
</dbReference>
<protein>
    <submittedName>
        <fullName evidence="3">Uncharacterized protein</fullName>
    </submittedName>
</protein>
<name>A0A914V003_9BILA</name>
<feature type="region of interest" description="Disordered" evidence="1">
    <location>
        <begin position="147"/>
        <end position="291"/>
    </location>
</feature>
<evidence type="ECO:0000313" key="3">
    <source>
        <dbReference type="WBParaSite" id="PSAMB.scaffold14056size2021.g35833.t1"/>
    </source>
</evidence>
<proteinExistence type="predicted"/>
<feature type="compositionally biased region" description="Basic residues" evidence="1">
    <location>
        <begin position="248"/>
        <end position="261"/>
    </location>
</feature>
<feature type="compositionally biased region" description="Low complexity" evidence="1">
    <location>
        <begin position="272"/>
        <end position="283"/>
    </location>
</feature>
<organism evidence="2 3">
    <name type="scientific">Plectus sambesii</name>
    <dbReference type="NCBI Taxonomy" id="2011161"/>
    <lineage>
        <taxon>Eukaryota</taxon>
        <taxon>Metazoa</taxon>
        <taxon>Ecdysozoa</taxon>
        <taxon>Nematoda</taxon>
        <taxon>Chromadorea</taxon>
        <taxon>Plectida</taxon>
        <taxon>Plectina</taxon>
        <taxon>Plectoidea</taxon>
        <taxon>Plectidae</taxon>
        <taxon>Plectus</taxon>
    </lineage>
</organism>
<accession>A0A914V003</accession>
<sequence>MSSDLVEKLLASTNEEIADNERPTALNANIDATGGCLGVNLVYEVVCADDAYFKSYFCSVCSILETADQILKHLLTDEHRLAFLSAFYKMHYKAVMKQSDAAKSGALKQYALQVEQIEGKHQVTRRLQYQLDSFTLSQVWPDYRSSTERATRSATSEVALQPPPPGIEDDASIEPLFRLHISESEGDTPPPPDTHFTKATLRRSSSANQPPAPGTTGAIGEHPATVVRESRRSRERRSRSRSPSPIAKRSRRSPSPKRARRSPSEPKRISQSRRSFNNYNNRSPPDDRRRR</sequence>
<reference evidence="3" key="1">
    <citation type="submission" date="2022-11" db="UniProtKB">
        <authorList>
            <consortium name="WormBaseParasite"/>
        </authorList>
    </citation>
    <scope>IDENTIFICATION</scope>
</reference>